<reference evidence="7" key="1">
    <citation type="submission" date="2023-01" db="EMBL/GenBank/DDBJ databases">
        <title>The diversity of Class Acidimicrobiia in South China Sea sediment environments and the proposal of Iamia marina sp. nov., a novel species of the genus Iamia.</title>
        <authorList>
            <person name="He Y."/>
            <person name="Tian X."/>
        </authorList>
    </citation>
    <scope>NUCLEOTIDE SEQUENCE</scope>
    <source>
        <strain evidence="7">DSM 19957</strain>
    </source>
</reference>
<keyword evidence="3" id="KW-0547">Nucleotide-binding</keyword>
<protein>
    <submittedName>
        <fullName evidence="7">Metal ABC transporter ATP-binding protein</fullName>
    </submittedName>
</protein>
<dbReference type="PROSITE" id="PS50893">
    <property type="entry name" value="ABC_TRANSPORTER_2"/>
    <property type="match status" value="1"/>
</dbReference>
<sequence length="273" mass="28377">MSGAPPALRATDLTLAYGPHPALGAATFSVARGSLAALIGPNGSGKSSVLRAAAGLLAPASGTLEVPARARRGGVALVLQTTEVDAALPLTVREAVTMARYPHRGVVGRMRAADREAVATALARMGVDDLAGRQLHELSGGQRQRVLVAQGLAQEADLLLLDEPVTGLDVVSRRLIDRAVDEERAAGRTVVVSTHDLADAHRADQVLLLANRVVASGPPAEVLVDAPLREAYGGRIVPLGDELVLLDDPHHDHGAGHGHADDAHDHHPDPRPT</sequence>
<gene>
    <name evidence="7" type="ORF">PO878_08795</name>
</gene>
<dbReference type="Pfam" id="PF00005">
    <property type="entry name" value="ABC_tran"/>
    <property type="match status" value="1"/>
</dbReference>
<dbReference type="SUPFAM" id="SSF52540">
    <property type="entry name" value="P-loop containing nucleoside triphosphate hydrolases"/>
    <property type="match status" value="1"/>
</dbReference>
<organism evidence="7 8">
    <name type="scientific">Iamia majanohamensis</name>
    <dbReference type="NCBI Taxonomy" id="467976"/>
    <lineage>
        <taxon>Bacteria</taxon>
        <taxon>Bacillati</taxon>
        <taxon>Actinomycetota</taxon>
        <taxon>Acidimicrobiia</taxon>
        <taxon>Acidimicrobiales</taxon>
        <taxon>Iamiaceae</taxon>
        <taxon>Iamia</taxon>
    </lineage>
</organism>
<dbReference type="InterPro" id="IPR003439">
    <property type="entry name" value="ABC_transporter-like_ATP-bd"/>
</dbReference>
<keyword evidence="4 7" id="KW-0067">ATP-binding</keyword>
<dbReference type="RefSeq" id="WP_272738336.1">
    <property type="nucleotide sequence ID" value="NZ_CP116942.1"/>
</dbReference>
<dbReference type="Proteomes" id="UP001216390">
    <property type="component" value="Chromosome"/>
</dbReference>
<dbReference type="SMART" id="SM00382">
    <property type="entry name" value="AAA"/>
    <property type="match status" value="1"/>
</dbReference>
<dbReference type="KEGG" id="ima:PO878_08795"/>
<evidence type="ECO:0000256" key="5">
    <source>
        <dbReference type="SAM" id="MobiDB-lite"/>
    </source>
</evidence>
<comment type="similarity">
    <text evidence="1">Belongs to the ABC transporter superfamily.</text>
</comment>
<dbReference type="InterPro" id="IPR017871">
    <property type="entry name" value="ABC_transporter-like_CS"/>
</dbReference>
<dbReference type="InterPro" id="IPR027417">
    <property type="entry name" value="P-loop_NTPase"/>
</dbReference>
<name>A0AAE9YAF7_9ACTN</name>
<keyword evidence="2" id="KW-0813">Transport</keyword>
<evidence type="ECO:0000256" key="3">
    <source>
        <dbReference type="ARBA" id="ARBA00022741"/>
    </source>
</evidence>
<dbReference type="EMBL" id="CP116942">
    <property type="protein sequence ID" value="WCO68821.1"/>
    <property type="molecule type" value="Genomic_DNA"/>
</dbReference>
<dbReference type="InterPro" id="IPR003593">
    <property type="entry name" value="AAA+_ATPase"/>
</dbReference>
<evidence type="ECO:0000256" key="2">
    <source>
        <dbReference type="ARBA" id="ARBA00022448"/>
    </source>
</evidence>
<dbReference type="GO" id="GO:0005524">
    <property type="term" value="F:ATP binding"/>
    <property type="evidence" value="ECO:0007669"/>
    <property type="project" value="UniProtKB-KW"/>
</dbReference>
<evidence type="ECO:0000313" key="7">
    <source>
        <dbReference type="EMBL" id="WCO68821.1"/>
    </source>
</evidence>
<evidence type="ECO:0000256" key="4">
    <source>
        <dbReference type="ARBA" id="ARBA00022840"/>
    </source>
</evidence>
<dbReference type="CDD" id="cd03235">
    <property type="entry name" value="ABC_Metallic_Cations"/>
    <property type="match status" value="1"/>
</dbReference>
<dbReference type="GO" id="GO:0016887">
    <property type="term" value="F:ATP hydrolysis activity"/>
    <property type="evidence" value="ECO:0007669"/>
    <property type="project" value="InterPro"/>
</dbReference>
<evidence type="ECO:0000259" key="6">
    <source>
        <dbReference type="PROSITE" id="PS50893"/>
    </source>
</evidence>
<keyword evidence="8" id="KW-1185">Reference proteome</keyword>
<dbReference type="PANTHER" id="PTHR42734">
    <property type="entry name" value="METAL TRANSPORT SYSTEM ATP-BINDING PROTEIN TM_0124-RELATED"/>
    <property type="match status" value="1"/>
</dbReference>
<evidence type="ECO:0000256" key="1">
    <source>
        <dbReference type="ARBA" id="ARBA00005417"/>
    </source>
</evidence>
<evidence type="ECO:0000313" key="8">
    <source>
        <dbReference type="Proteomes" id="UP001216390"/>
    </source>
</evidence>
<feature type="domain" description="ABC transporter" evidence="6">
    <location>
        <begin position="8"/>
        <end position="236"/>
    </location>
</feature>
<dbReference type="Gene3D" id="3.40.50.300">
    <property type="entry name" value="P-loop containing nucleotide triphosphate hydrolases"/>
    <property type="match status" value="1"/>
</dbReference>
<proteinExistence type="inferred from homology"/>
<feature type="region of interest" description="Disordered" evidence="5">
    <location>
        <begin position="247"/>
        <end position="273"/>
    </location>
</feature>
<accession>A0AAE9YAF7</accession>
<dbReference type="InterPro" id="IPR050153">
    <property type="entry name" value="Metal_Ion_Import_ABC"/>
</dbReference>
<dbReference type="PANTHER" id="PTHR42734:SF5">
    <property type="entry name" value="IRON TRANSPORT SYSTEM ATP-BINDING PROTEIN HI_0361-RELATED"/>
    <property type="match status" value="1"/>
</dbReference>
<dbReference type="AlphaFoldDB" id="A0AAE9YAF7"/>
<dbReference type="PROSITE" id="PS00211">
    <property type="entry name" value="ABC_TRANSPORTER_1"/>
    <property type="match status" value="1"/>
</dbReference>